<dbReference type="GO" id="GO:0000285">
    <property type="term" value="F:1-phosphatidylinositol-3-phosphate 5-kinase activity"/>
    <property type="evidence" value="ECO:0007669"/>
    <property type="project" value="UniProtKB-EC"/>
</dbReference>
<keyword evidence="4" id="KW-0862">Zinc</keyword>
<feature type="compositionally biased region" description="Low complexity" evidence="7">
    <location>
        <begin position="1308"/>
        <end position="1317"/>
    </location>
</feature>
<name>A0A9P6FXR1_9FUNG</name>
<dbReference type="CDD" id="cd03334">
    <property type="entry name" value="Fab1_TCP"/>
    <property type="match status" value="1"/>
</dbReference>
<dbReference type="SUPFAM" id="SSF57903">
    <property type="entry name" value="FYVE/PHD zinc finger"/>
    <property type="match status" value="1"/>
</dbReference>
<keyword evidence="6" id="KW-0808">Transferase</keyword>
<dbReference type="InterPro" id="IPR017455">
    <property type="entry name" value="Znf_FYVE-rel"/>
</dbReference>
<dbReference type="InterPro" id="IPR011011">
    <property type="entry name" value="Znf_FYVE_PHD"/>
</dbReference>
<keyword evidence="3 5" id="KW-0863">Zinc-finger</keyword>
<accession>A0A9P6FXR1</accession>
<keyword evidence="6" id="KW-0418">Kinase</keyword>
<dbReference type="FunFam" id="3.50.7.10:FF:000007">
    <property type="entry name" value="1-phosphatidylinositol 3-phosphate 5-kinase isoform X1"/>
    <property type="match status" value="1"/>
</dbReference>
<organism evidence="10 11">
    <name type="scientific">Lunasporangiospora selenospora</name>
    <dbReference type="NCBI Taxonomy" id="979761"/>
    <lineage>
        <taxon>Eukaryota</taxon>
        <taxon>Fungi</taxon>
        <taxon>Fungi incertae sedis</taxon>
        <taxon>Mucoromycota</taxon>
        <taxon>Mortierellomycotina</taxon>
        <taxon>Mortierellomycetes</taxon>
        <taxon>Mortierellales</taxon>
        <taxon>Mortierellaceae</taxon>
        <taxon>Lunasporangiospora</taxon>
    </lineage>
</organism>
<dbReference type="Gene3D" id="3.30.40.10">
    <property type="entry name" value="Zinc/RING finger domain, C3HC4 (zinc finger)"/>
    <property type="match status" value="1"/>
</dbReference>
<feature type="region of interest" description="Disordered" evidence="7">
    <location>
        <begin position="271"/>
        <end position="310"/>
    </location>
</feature>
<dbReference type="GO" id="GO:0046854">
    <property type="term" value="P:phosphatidylinositol phosphate biosynthetic process"/>
    <property type="evidence" value="ECO:0007669"/>
    <property type="project" value="TreeGrafter"/>
</dbReference>
<dbReference type="Pfam" id="PF01363">
    <property type="entry name" value="FYVE"/>
    <property type="match status" value="1"/>
</dbReference>
<keyword evidence="6" id="KW-0067">ATP-binding</keyword>
<feature type="region of interest" description="Disordered" evidence="7">
    <location>
        <begin position="1348"/>
        <end position="1375"/>
    </location>
</feature>
<feature type="domain" description="PIPK" evidence="9">
    <location>
        <begin position="1653"/>
        <end position="1797"/>
    </location>
</feature>
<evidence type="ECO:0000313" key="11">
    <source>
        <dbReference type="Proteomes" id="UP000780801"/>
    </source>
</evidence>
<feature type="region of interest" description="Disordered" evidence="7">
    <location>
        <begin position="1651"/>
        <end position="1678"/>
    </location>
</feature>
<dbReference type="PANTHER" id="PTHR45748">
    <property type="entry name" value="1-PHOSPHATIDYLINOSITOL 3-PHOSPHATE 5-KINASE-RELATED"/>
    <property type="match status" value="1"/>
</dbReference>
<evidence type="ECO:0000256" key="2">
    <source>
        <dbReference type="ARBA" id="ARBA00022723"/>
    </source>
</evidence>
<feature type="region of interest" description="Disordered" evidence="7">
    <location>
        <begin position="329"/>
        <end position="350"/>
    </location>
</feature>
<dbReference type="PROSITE" id="PS50178">
    <property type="entry name" value="ZF_FYVE"/>
    <property type="match status" value="1"/>
</dbReference>
<keyword evidence="6" id="KW-0547">Nucleotide-binding</keyword>
<dbReference type="EC" id="2.7.1.150" evidence="1"/>
<evidence type="ECO:0000256" key="7">
    <source>
        <dbReference type="SAM" id="MobiDB-lite"/>
    </source>
</evidence>
<comment type="caution">
    <text evidence="10">The sequence shown here is derived from an EMBL/GenBank/DDBJ whole genome shotgun (WGS) entry which is preliminary data.</text>
</comment>
<evidence type="ECO:0000313" key="10">
    <source>
        <dbReference type="EMBL" id="KAF9583051.1"/>
    </source>
</evidence>
<feature type="compositionally biased region" description="Low complexity" evidence="7">
    <location>
        <begin position="1503"/>
        <end position="1530"/>
    </location>
</feature>
<dbReference type="SMART" id="SM00064">
    <property type="entry name" value="FYVE"/>
    <property type="match status" value="1"/>
</dbReference>
<dbReference type="GO" id="GO:0008270">
    <property type="term" value="F:zinc ion binding"/>
    <property type="evidence" value="ECO:0007669"/>
    <property type="project" value="UniProtKB-KW"/>
</dbReference>
<dbReference type="GO" id="GO:0005524">
    <property type="term" value="F:ATP binding"/>
    <property type="evidence" value="ECO:0007669"/>
    <property type="project" value="UniProtKB-UniRule"/>
</dbReference>
<dbReference type="Pfam" id="PF00118">
    <property type="entry name" value="Cpn60_TCP1"/>
    <property type="match status" value="1"/>
</dbReference>
<keyword evidence="2" id="KW-0479">Metal-binding</keyword>
<evidence type="ECO:0000256" key="4">
    <source>
        <dbReference type="ARBA" id="ARBA00022833"/>
    </source>
</evidence>
<evidence type="ECO:0000256" key="5">
    <source>
        <dbReference type="PROSITE-ProRule" id="PRU00091"/>
    </source>
</evidence>
<evidence type="ECO:0000259" key="8">
    <source>
        <dbReference type="PROSITE" id="PS50178"/>
    </source>
</evidence>
<feature type="compositionally biased region" description="Polar residues" evidence="7">
    <location>
        <begin position="1146"/>
        <end position="1155"/>
    </location>
</feature>
<feature type="non-terminal residue" evidence="10">
    <location>
        <position position="1797"/>
    </location>
</feature>
<dbReference type="Proteomes" id="UP000780801">
    <property type="component" value="Unassembled WGS sequence"/>
</dbReference>
<reference evidence="10" key="1">
    <citation type="journal article" date="2020" name="Fungal Divers.">
        <title>Resolving the Mortierellaceae phylogeny through synthesis of multi-gene phylogenetics and phylogenomics.</title>
        <authorList>
            <person name="Vandepol N."/>
            <person name="Liber J."/>
            <person name="Desiro A."/>
            <person name="Na H."/>
            <person name="Kennedy M."/>
            <person name="Barry K."/>
            <person name="Grigoriev I.V."/>
            <person name="Miller A.N."/>
            <person name="O'Donnell K."/>
            <person name="Stajich J.E."/>
            <person name="Bonito G."/>
        </authorList>
    </citation>
    <scope>NUCLEOTIDE SEQUENCE</scope>
    <source>
        <strain evidence="10">KOD1015</strain>
    </source>
</reference>
<dbReference type="Pfam" id="PF01504">
    <property type="entry name" value="PIP5K"/>
    <property type="match status" value="1"/>
</dbReference>
<feature type="compositionally biased region" description="Polar residues" evidence="7">
    <location>
        <begin position="1531"/>
        <end position="1545"/>
    </location>
</feature>
<dbReference type="InterPro" id="IPR027409">
    <property type="entry name" value="GroEL-like_apical_dom_sf"/>
</dbReference>
<dbReference type="CDD" id="cd15725">
    <property type="entry name" value="FYVE_PIKfyve_Fab1"/>
    <property type="match status" value="1"/>
</dbReference>
<dbReference type="EMBL" id="JAABOA010000829">
    <property type="protein sequence ID" value="KAF9583051.1"/>
    <property type="molecule type" value="Genomic_DNA"/>
</dbReference>
<dbReference type="InterPro" id="IPR013083">
    <property type="entry name" value="Znf_RING/FYVE/PHD"/>
</dbReference>
<evidence type="ECO:0000259" key="9">
    <source>
        <dbReference type="PROSITE" id="PS51455"/>
    </source>
</evidence>
<dbReference type="Gene3D" id="3.30.800.10">
    <property type="entry name" value="Phosphatidylinositol Phosphate Kinase II Beta"/>
    <property type="match status" value="1"/>
</dbReference>
<dbReference type="SMART" id="SM00330">
    <property type="entry name" value="PIPKc"/>
    <property type="match status" value="1"/>
</dbReference>
<evidence type="ECO:0000256" key="3">
    <source>
        <dbReference type="ARBA" id="ARBA00022771"/>
    </source>
</evidence>
<protein>
    <recommendedName>
        <fullName evidence="1">1-phosphatidylinositol-3-phosphate 5-kinase</fullName>
        <ecNumber evidence="1">2.7.1.150</ecNumber>
    </recommendedName>
</protein>
<feature type="region of interest" description="Disordered" evidence="7">
    <location>
        <begin position="1404"/>
        <end position="1432"/>
    </location>
</feature>
<dbReference type="GO" id="GO:0000329">
    <property type="term" value="C:fungal-type vacuole membrane"/>
    <property type="evidence" value="ECO:0007669"/>
    <property type="project" value="TreeGrafter"/>
</dbReference>
<dbReference type="InterPro" id="IPR000306">
    <property type="entry name" value="Znf_FYVE"/>
</dbReference>
<feature type="region of interest" description="Disordered" evidence="7">
    <location>
        <begin position="1489"/>
        <end position="1545"/>
    </location>
</feature>
<dbReference type="InterPro" id="IPR002498">
    <property type="entry name" value="PInositol-4-P-4/5-kinase_core"/>
</dbReference>
<dbReference type="PANTHER" id="PTHR45748:SF7">
    <property type="entry name" value="1-PHOSPHATIDYLINOSITOL 3-PHOSPHATE 5-KINASE-RELATED"/>
    <property type="match status" value="1"/>
</dbReference>
<evidence type="ECO:0000256" key="6">
    <source>
        <dbReference type="PROSITE-ProRule" id="PRU00781"/>
    </source>
</evidence>
<gene>
    <name evidence="10" type="primary">FAB1_2</name>
    <name evidence="10" type="ORF">BGW38_010352</name>
</gene>
<dbReference type="PROSITE" id="PS51455">
    <property type="entry name" value="PIPK"/>
    <property type="match status" value="1"/>
</dbReference>
<proteinExistence type="predicted"/>
<feature type="compositionally biased region" description="Low complexity" evidence="7">
    <location>
        <begin position="1185"/>
        <end position="1194"/>
    </location>
</feature>
<dbReference type="InterPro" id="IPR027484">
    <property type="entry name" value="PInositol-4-P-5-kinase_N"/>
</dbReference>
<keyword evidence="11" id="KW-1185">Reference proteome</keyword>
<feature type="compositionally biased region" description="Polar residues" evidence="7">
    <location>
        <begin position="1354"/>
        <end position="1364"/>
    </location>
</feature>
<feature type="compositionally biased region" description="Basic and acidic residues" evidence="7">
    <location>
        <begin position="271"/>
        <end position="296"/>
    </location>
</feature>
<dbReference type="InterPro" id="IPR002423">
    <property type="entry name" value="Cpn60/GroEL/TCP-1"/>
</dbReference>
<sequence>MNEENSMARDLTLGVRGSSYDSDGRSIRSFNSGHHKSNSLTKVMKRFRGDGVNRDFWMADENAKECFGCSLPFSVFRRRHHCRICGHIFCYKCSSNNIPGAKLGRDGNQRVCSYCLEGMEEDEELENGAIEHPAVPTWQNASPSAIHSHYSQQPSISPSVNSAHQDVTPLDGFRKLLNAGSLFLARSRSNTAAGDQVMDGGSVPFRRSLVLEDGSMHDSVLDPEIAPFMGDEDEDDQLDLWTPNPPHSMGFLSANSYDRDWDSEEEAVEQIVKDKSHLRNSRTDDPRGMFSKDRSPVNRRISMNGTRPSRNLSLSLKSRSLLRSEVVESLRSPMDARPSSPYLGASSQSLLHTGRHSRAASMVTNAPELNSASLQHMRRLLRQLLIRFEINDKDGWDDVIIKLVLKVSTSIQTLGVMDVMELVKIKKIPGGTAQDTLYINGVVCTKNLAHKQMSRSILNPKILILRFALEYQRVENHFTSLDPILNQEKEYLQNLVTRIAALGPRLLIVEKTVSRLALNLLLDHKIAVAYNVKPVVTEAIAHSTGAEIILSFDKLVKEPRLGTCSLFEIKTFVHNLIPNKRKSYMFFQDCPGNLFCSLVLRGGSLEMLNRIKKVVRLMVWVSYNLKLETSLMNDQFAMITAVQESTLAQEQDVKMSKDPDISQLQEMLKPYKHTILSASPFVVFEPPFLLSRLIEDAVELKKFEQPSTLSTLKDIGNSKILFTSAYSNAIVSKSSTGRSQDSGFIEGSYIDISNDYQSKSQAWGEFLSSNIPPSLIDPFNYQNLVFLYANVCTSTKTTCGTPHIRLIQYYYYETDLTLASYLVKTCFKSHFQCESCGRPLLDHQQIYAHGAAKVTVTLEPWESMTESKKDSIMMWSKCRICRVETPQIERSTISLYDINFPPMLVRCKPEYAARTKNQDLDLVRTLITRYWDSVMERIKNCIFDVVQPSKIEAAKQELLEMLRNVVLEKKGILQLLQQTYLNSAPTDTLALNMVRIKLYDRAVAWNKIFSDFARDYFNPDRDFRRSTAHHIRLLFDEKEFPMASDRAHHAVLMNDLPITLDSSNDIETSYEESLNFAPSDLPYLGSSPTLKVAKPKIEQGDVAALESAIETATSQIVFPFMEPKVTRRLSMNLMQEFRPKIAPTQPLDSSPTSSDESQDPKPRIKSSIAHSMIPRLPSSARHTSRVTSRLSTVTMPSFDPMSLLQQERKEGQESLLSSKPSSGIITSVSIHTGAPASPQSSKTTADRFIIPLDRTPTNERPSSAASSSSGKNPYFFTKPRPRRPTETPSSSSSLATSPVLTDKQMAPTNTLTSTTLSARRSTYLAKAHGGGIPNTSSNNVQSTVVTNAEPGRNTAGNRSRSMTQPIPGPSGGARTRYLNAISNRHHPRPLESKQPSIEVFSSVKEAAKEESDDEDEYQSGSEGDEPFHPSRGYKFSLVQTDAMDEALGSEDPKAMEAAVNSRTTNDNYSTSVMDDNTQIEPIMMFLGEDDPLPLDKPQDQHFAGTAGNGASSSGSGVGGSSAASNNGNHSTTVGSPPSKSSTMNMTVSGTLSAALAAAKLPQLSEVAEGVERGGSIMKTLSTFWQDRNYLNFTPLDFPMQPFEHVFSYSQIIIREDEPSSIIALTLSSPSYVEKLGELFRGESLASINATATSNSGTATPAEETVGGSYDSGNSNTGTTPLEGIYDDIPVYDDSMLLEPGTHMKIPFVDGSTSLYCKVFYMEQFHALRKAAGCEYSYIQSLARCMKWDANGGKSGSSFLKTRDDRFIMKQLSKIELEAFIKFAPHYFQYMQKAYYHK</sequence>
<dbReference type="SUPFAM" id="SSF56104">
    <property type="entry name" value="SAICAR synthase-like"/>
    <property type="match status" value="1"/>
</dbReference>
<dbReference type="Gene3D" id="3.50.7.10">
    <property type="entry name" value="GroEL"/>
    <property type="match status" value="1"/>
</dbReference>
<dbReference type="OrthoDB" id="158357at2759"/>
<feature type="region of interest" description="Disordered" evidence="7">
    <location>
        <begin position="1252"/>
        <end position="1317"/>
    </location>
</feature>
<dbReference type="GO" id="GO:0010008">
    <property type="term" value="C:endosome membrane"/>
    <property type="evidence" value="ECO:0007669"/>
    <property type="project" value="TreeGrafter"/>
</dbReference>
<feature type="compositionally biased region" description="Low complexity" evidence="7">
    <location>
        <begin position="1286"/>
        <end position="1298"/>
    </location>
</feature>
<dbReference type="SUPFAM" id="SSF52029">
    <property type="entry name" value="GroEL apical domain-like"/>
    <property type="match status" value="1"/>
</dbReference>
<feature type="region of interest" description="Disordered" evidence="7">
    <location>
        <begin position="1142"/>
        <end position="1198"/>
    </location>
</feature>
<feature type="domain" description="FYVE-type" evidence="8">
    <location>
        <begin position="60"/>
        <end position="120"/>
    </location>
</feature>
<evidence type="ECO:0000256" key="1">
    <source>
        <dbReference type="ARBA" id="ARBA00012009"/>
    </source>
</evidence>